<sequence length="165" mass="19252">MVSNSERGDENEEVQLGRVRHREPRIVSGQPRDIDVRRYVLDELIRRMKVEVADFCGKLNPSAFFYWVTSLEDYFDWFLVPEDCKWLKLDIRKDMLTARLYNVEEAYQLALQLERQISGNSHSFYSIDSRNFSFPTSTNTKSSVETKENVSGNVRGKERAFGEGP</sequence>
<evidence type="ECO:0000256" key="1">
    <source>
        <dbReference type="SAM" id="MobiDB-lite"/>
    </source>
</evidence>
<comment type="caution">
    <text evidence="2">The sequence shown here is derived from an EMBL/GenBank/DDBJ whole genome shotgun (WGS) entry which is preliminary data.</text>
</comment>
<gene>
    <name evidence="2" type="ORF">LWI29_012798</name>
</gene>
<reference evidence="2" key="1">
    <citation type="journal article" date="2022" name="Plant J.">
        <title>Strategies of tolerance reflected in two North American maple genomes.</title>
        <authorList>
            <person name="McEvoy S.L."/>
            <person name="Sezen U.U."/>
            <person name="Trouern-Trend A."/>
            <person name="McMahon S.M."/>
            <person name="Schaberg P.G."/>
            <person name="Yang J."/>
            <person name="Wegrzyn J.L."/>
            <person name="Swenson N.G."/>
        </authorList>
    </citation>
    <scope>NUCLEOTIDE SEQUENCE</scope>
    <source>
        <strain evidence="2">NS2018</strain>
    </source>
</reference>
<feature type="compositionally biased region" description="Basic and acidic residues" evidence="1">
    <location>
        <begin position="155"/>
        <end position="165"/>
    </location>
</feature>
<keyword evidence="3" id="KW-1185">Reference proteome</keyword>
<feature type="region of interest" description="Disordered" evidence="1">
    <location>
        <begin position="136"/>
        <end position="165"/>
    </location>
</feature>
<organism evidence="2 3">
    <name type="scientific">Acer saccharum</name>
    <name type="common">Sugar maple</name>
    <dbReference type="NCBI Taxonomy" id="4024"/>
    <lineage>
        <taxon>Eukaryota</taxon>
        <taxon>Viridiplantae</taxon>
        <taxon>Streptophyta</taxon>
        <taxon>Embryophyta</taxon>
        <taxon>Tracheophyta</taxon>
        <taxon>Spermatophyta</taxon>
        <taxon>Magnoliopsida</taxon>
        <taxon>eudicotyledons</taxon>
        <taxon>Gunneridae</taxon>
        <taxon>Pentapetalae</taxon>
        <taxon>rosids</taxon>
        <taxon>malvids</taxon>
        <taxon>Sapindales</taxon>
        <taxon>Sapindaceae</taxon>
        <taxon>Hippocastanoideae</taxon>
        <taxon>Acereae</taxon>
        <taxon>Acer</taxon>
    </lineage>
</organism>
<evidence type="ECO:0000313" key="2">
    <source>
        <dbReference type="EMBL" id="KAK0571228.1"/>
    </source>
</evidence>
<proteinExistence type="predicted"/>
<dbReference type="Proteomes" id="UP001168877">
    <property type="component" value="Unassembled WGS sequence"/>
</dbReference>
<name>A0AA39VAZ0_ACESA</name>
<reference evidence="2" key="2">
    <citation type="submission" date="2023-06" db="EMBL/GenBank/DDBJ databases">
        <authorList>
            <person name="Swenson N.G."/>
            <person name="Wegrzyn J.L."/>
            <person name="Mcevoy S.L."/>
        </authorList>
    </citation>
    <scope>NUCLEOTIDE SEQUENCE</scope>
    <source>
        <strain evidence="2">NS2018</strain>
        <tissue evidence="2">Leaf</tissue>
    </source>
</reference>
<dbReference type="EMBL" id="JAUESC010000388">
    <property type="protein sequence ID" value="KAK0571228.1"/>
    <property type="molecule type" value="Genomic_DNA"/>
</dbReference>
<evidence type="ECO:0000313" key="3">
    <source>
        <dbReference type="Proteomes" id="UP001168877"/>
    </source>
</evidence>
<dbReference type="AlphaFoldDB" id="A0AA39VAZ0"/>
<protein>
    <submittedName>
        <fullName evidence="2">Uncharacterized protein</fullName>
    </submittedName>
</protein>
<accession>A0AA39VAZ0</accession>